<proteinExistence type="predicted"/>
<evidence type="ECO:0000256" key="1">
    <source>
        <dbReference type="SAM" id="MobiDB-lite"/>
    </source>
</evidence>
<dbReference type="EMBL" id="CP154795">
    <property type="protein sequence ID" value="XAN05757.1"/>
    <property type="molecule type" value="Genomic_DNA"/>
</dbReference>
<keyword evidence="3" id="KW-1185">Reference proteome</keyword>
<dbReference type="RefSeq" id="WP_425307190.1">
    <property type="nucleotide sequence ID" value="NZ_CP154795.1"/>
</dbReference>
<feature type="region of interest" description="Disordered" evidence="1">
    <location>
        <begin position="113"/>
        <end position="146"/>
    </location>
</feature>
<protein>
    <submittedName>
        <fullName evidence="2">Uncharacterized protein</fullName>
    </submittedName>
</protein>
<sequence>MTGIWQDSDHRPVTLAEARQEWTLRAHEILAEIAARWNRSIGYDDLAGEVQRRTGIRTDMDSDDWLDSVLSEINSRCVEAGKPRLGALVEMPGVPADADARISCYEAYGARKPREKAASTRPAGRTRRESEPRKAPSRRTVKPEERVRPMCPSCFVELPATGICDNCD</sequence>
<evidence type="ECO:0000313" key="2">
    <source>
        <dbReference type="EMBL" id="XAN05757.1"/>
    </source>
</evidence>
<name>A0ABZ3FK43_9ACTN</name>
<evidence type="ECO:0000313" key="3">
    <source>
        <dbReference type="Proteomes" id="UP001442841"/>
    </source>
</evidence>
<dbReference type="Proteomes" id="UP001442841">
    <property type="component" value="Chromosome"/>
</dbReference>
<reference evidence="2 3" key="1">
    <citation type="submission" date="2024-04" db="EMBL/GenBank/DDBJ databases">
        <title>Isolation of an actinomycete strain from pig manure.</title>
        <authorList>
            <person name="Gong T."/>
            <person name="Yu Z."/>
            <person name="An M."/>
            <person name="Wei C."/>
            <person name="Yang W."/>
            <person name="Liu L."/>
        </authorList>
    </citation>
    <scope>NUCLEOTIDE SEQUENCE [LARGE SCALE GENOMIC DNA]</scope>
    <source>
        <strain evidence="2 3">ZF39</strain>
    </source>
</reference>
<gene>
    <name evidence="2" type="ORF">AADG42_00030</name>
</gene>
<accession>A0ABZ3FK43</accession>
<organism evidence="2 3">
    <name type="scientific">Ammonicoccus fulvus</name>
    <dbReference type="NCBI Taxonomy" id="3138240"/>
    <lineage>
        <taxon>Bacteria</taxon>
        <taxon>Bacillati</taxon>
        <taxon>Actinomycetota</taxon>
        <taxon>Actinomycetes</taxon>
        <taxon>Propionibacteriales</taxon>
        <taxon>Propionibacteriaceae</taxon>
        <taxon>Ammonicoccus</taxon>
    </lineage>
</organism>